<evidence type="ECO:0000256" key="5">
    <source>
        <dbReference type="ARBA" id="ARBA00023163"/>
    </source>
</evidence>
<accession>A0A830H9A0</accession>
<reference evidence="9" key="1">
    <citation type="submission" date="2020-10" db="EMBL/GenBank/DDBJ databases">
        <title>Unveiling of a novel bifunctional photoreceptor, Dualchrome1, isolated from a cosmopolitan green alga.</title>
        <authorList>
            <person name="Suzuki S."/>
            <person name="Kawachi M."/>
        </authorList>
    </citation>
    <scope>NUCLEOTIDE SEQUENCE</scope>
    <source>
        <strain evidence="9">NIES 2893</strain>
    </source>
</reference>
<comment type="subcellular location">
    <subcellularLocation>
        <location evidence="1 7">Nucleus</location>
    </subcellularLocation>
</comment>
<dbReference type="AlphaFoldDB" id="A0A830H9A0"/>
<sequence length="520" mass="55710">MSSGAGAGSNAGAENASQQRGGGGNSGNSNSNSPNSFIAEYLRTHPGFTFDETSKKIIRETPLRVTLPRSPTLPGPFFVAKFNAQPPAFTTSAGAKDAKTGGATNQKPMKGWSVVTPSDQPKATYTFPPKLVLALRGTEEYAGTQERAGVAGSLALAASGAAKAANPNSYGGVTLGAGSSYYLFVASPNAEDGFTAIPSSAWYRFNRLRNVPQISLEEAEKKMNDKRVGALQDLARRAPRSMRAVAEQNAKDAARTTGYLDEAADDEVMGDDEDYVGLNPNLGAANIGQPFGGSRRAKGGMEDWEHEGGMDDDEEAGDALEIKSLAEREEENAGVGIKKVIKGEDNDDDDDEDEDEDEEEKREKQRKADDAAEGAEGEEPQDEGEDDVNEEEYRDPDDAADQLPFISLKKSAAAAEEPAVAAGAGAKRKRDETTPPEAKKSRVAGEHGQQEEGADEWVAEIAAIMRQEGAIPLSEVNRESLIWAPYHADMPRFKAALKIVCRSETRDGVRYIMVKENVLD</sequence>
<keyword evidence="6 7" id="KW-0539">Nucleus</keyword>
<dbReference type="GO" id="GO:0006367">
    <property type="term" value="P:transcription initiation at RNA polymerase II promoter"/>
    <property type="evidence" value="ECO:0007669"/>
    <property type="project" value="InterPro"/>
</dbReference>
<evidence type="ECO:0000256" key="6">
    <source>
        <dbReference type="ARBA" id="ARBA00023242"/>
    </source>
</evidence>
<evidence type="ECO:0000256" key="2">
    <source>
        <dbReference type="ARBA" id="ARBA00005249"/>
    </source>
</evidence>
<comment type="caution">
    <text evidence="9">The sequence shown here is derived from an EMBL/GenBank/DDBJ whole genome shotgun (WGS) entry which is preliminary data.</text>
</comment>
<dbReference type="PANTHER" id="PTHR13011">
    <property type="entry name" value="TFIIF-ALPHA"/>
    <property type="match status" value="1"/>
</dbReference>
<dbReference type="SUPFAM" id="SSF50916">
    <property type="entry name" value="Rap30/74 interaction domains"/>
    <property type="match status" value="1"/>
</dbReference>
<gene>
    <name evidence="9" type="ORF">PPROV_000262000</name>
</gene>
<evidence type="ECO:0000256" key="4">
    <source>
        <dbReference type="ARBA" id="ARBA00023125"/>
    </source>
</evidence>
<dbReference type="GO" id="GO:0005674">
    <property type="term" value="C:transcription factor TFIIF complex"/>
    <property type="evidence" value="ECO:0007669"/>
    <property type="project" value="TreeGrafter"/>
</dbReference>
<dbReference type="Proteomes" id="UP000660262">
    <property type="component" value="Unassembled WGS sequence"/>
</dbReference>
<dbReference type="GO" id="GO:0003677">
    <property type="term" value="F:DNA binding"/>
    <property type="evidence" value="ECO:0007669"/>
    <property type="project" value="UniProtKB-KW"/>
</dbReference>
<evidence type="ECO:0000313" key="9">
    <source>
        <dbReference type="EMBL" id="GHP03866.1"/>
    </source>
</evidence>
<comment type="similarity">
    <text evidence="2 7">Belongs to the TFIIF alpha subunit family.</text>
</comment>
<keyword evidence="3 7" id="KW-0805">Transcription regulation</keyword>
<feature type="compositionally biased region" description="Basic and acidic residues" evidence="8">
    <location>
        <begin position="429"/>
        <end position="450"/>
    </location>
</feature>
<feature type="compositionally biased region" description="Acidic residues" evidence="8">
    <location>
        <begin position="345"/>
        <end position="360"/>
    </location>
</feature>
<dbReference type="GO" id="GO:0016251">
    <property type="term" value="F:RNA polymerase II general transcription initiation factor activity"/>
    <property type="evidence" value="ECO:0007669"/>
    <property type="project" value="TreeGrafter"/>
</dbReference>
<name>A0A830H9A0_9CHLO</name>
<evidence type="ECO:0000313" key="10">
    <source>
        <dbReference type="Proteomes" id="UP000660262"/>
    </source>
</evidence>
<proteinExistence type="inferred from homology"/>
<dbReference type="InterPro" id="IPR008851">
    <property type="entry name" value="TFIIF-alpha"/>
</dbReference>
<dbReference type="GO" id="GO:0001096">
    <property type="term" value="F:TFIIF-class transcription factor complex binding"/>
    <property type="evidence" value="ECO:0007669"/>
    <property type="project" value="TreeGrafter"/>
</dbReference>
<dbReference type="Pfam" id="PF05793">
    <property type="entry name" value="TFIIF_alpha"/>
    <property type="match status" value="1"/>
</dbReference>
<dbReference type="PANTHER" id="PTHR13011:SF0">
    <property type="entry name" value="GENERAL TRANSCRIPTION FACTOR IIF SUBUNIT 1"/>
    <property type="match status" value="1"/>
</dbReference>
<dbReference type="OrthoDB" id="76676at2759"/>
<keyword evidence="5 7" id="KW-0804">Transcription</keyword>
<evidence type="ECO:0000256" key="1">
    <source>
        <dbReference type="ARBA" id="ARBA00004123"/>
    </source>
</evidence>
<evidence type="ECO:0000256" key="7">
    <source>
        <dbReference type="RuleBase" id="RU366044"/>
    </source>
</evidence>
<comment type="function">
    <text evidence="7">TFIIF is a general transcription initiation factor that binds to RNA polymerase II and helps to recruit it to the initiation complex in collaboration with TFIIB. It promotes transcription elongation.</text>
</comment>
<feature type="region of interest" description="Disordered" evidence="8">
    <location>
        <begin position="286"/>
        <end position="454"/>
    </location>
</feature>
<dbReference type="InterPro" id="IPR011039">
    <property type="entry name" value="TFIIF_interaction"/>
</dbReference>
<organism evidence="9 10">
    <name type="scientific">Pycnococcus provasolii</name>
    <dbReference type="NCBI Taxonomy" id="41880"/>
    <lineage>
        <taxon>Eukaryota</taxon>
        <taxon>Viridiplantae</taxon>
        <taxon>Chlorophyta</taxon>
        <taxon>Pseudoscourfieldiophyceae</taxon>
        <taxon>Pseudoscourfieldiales</taxon>
        <taxon>Pycnococcaceae</taxon>
        <taxon>Pycnococcus</taxon>
    </lineage>
</organism>
<feature type="compositionally biased region" description="Low complexity" evidence="8">
    <location>
        <begin position="27"/>
        <end position="36"/>
    </location>
</feature>
<feature type="compositionally biased region" description="Basic and acidic residues" evidence="8">
    <location>
        <begin position="299"/>
        <end position="309"/>
    </location>
</feature>
<feature type="region of interest" description="Disordered" evidence="8">
    <location>
        <begin position="1"/>
        <end position="37"/>
    </location>
</feature>
<feature type="compositionally biased region" description="Low complexity" evidence="8">
    <location>
        <begin position="90"/>
        <end position="104"/>
    </location>
</feature>
<keyword evidence="4 7" id="KW-0238">DNA-binding</keyword>
<feature type="compositionally biased region" description="Basic and acidic residues" evidence="8">
    <location>
        <begin position="361"/>
        <end position="370"/>
    </location>
</feature>
<feature type="compositionally biased region" description="Acidic residues" evidence="8">
    <location>
        <begin position="371"/>
        <end position="400"/>
    </location>
</feature>
<dbReference type="GO" id="GO:0032968">
    <property type="term" value="P:positive regulation of transcription elongation by RNA polymerase II"/>
    <property type="evidence" value="ECO:0007669"/>
    <property type="project" value="InterPro"/>
</dbReference>
<feature type="compositionally biased region" description="Low complexity" evidence="8">
    <location>
        <begin position="412"/>
        <end position="425"/>
    </location>
</feature>
<evidence type="ECO:0000256" key="8">
    <source>
        <dbReference type="SAM" id="MobiDB-lite"/>
    </source>
</evidence>
<evidence type="ECO:0000256" key="3">
    <source>
        <dbReference type="ARBA" id="ARBA00023015"/>
    </source>
</evidence>
<feature type="region of interest" description="Disordered" evidence="8">
    <location>
        <begin position="90"/>
        <end position="112"/>
    </location>
</feature>
<dbReference type="EMBL" id="BNJQ01000006">
    <property type="protein sequence ID" value="GHP03866.1"/>
    <property type="molecule type" value="Genomic_DNA"/>
</dbReference>
<protein>
    <recommendedName>
        <fullName evidence="7">Transcription initiation factor IIF subunit alpha</fullName>
    </recommendedName>
</protein>
<keyword evidence="10" id="KW-1185">Reference proteome</keyword>